<dbReference type="GO" id="GO:0046872">
    <property type="term" value="F:metal ion binding"/>
    <property type="evidence" value="ECO:0007669"/>
    <property type="project" value="UniProtKB-KW"/>
</dbReference>
<keyword evidence="2" id="KW-0408">Iron</keyword>
<reference evidence="6" key="1">
    <citation type="submission" date="2011-07" db="EMBL/GenBank/DDBJ databases">
        <title>Complete genome sequence of Acetobacterium woodii.</title>
        <authorList>
            <person name="Poehlein A."/>
            <person name="Schmidt S."/>
            <person name="Kaster A.-K."/>
            <person name="Goenrich M."/>
            <person name="Vollmers J."/>
            <person name="Thuermer A."/>
            <person name="Gottschalk G."/>
            <person name="Thauer R.K."/>
            <person name="Daniel R."/>
            <person name="Mueller V."/>
        </authorList>
    </citation>
    <scope>NUCLEOTIDE SEQUENCE [LARGE SCALE GENOMIC DNA]</scope>
    <source>
        <strain evidence="6">ATCC 29683 / DSM 1030 / JCM 2381 / KCTC 1655 / WB1</strain>
    </source>
</reference>
<dbReference type="AlphaFoldDB" id="H6LBQ1"/>
<dbReference type="SUPFAM" id="SSF54862">
    <property type="entry name" value="4Fe-4S ferredoxins"/>
    <property type="match status" value="1"/>
</dbReference>
<dbReference type="STRING" id="931626.Awo_c34480"/>
<dbReference type="GO" id="GO:0051536">
    <property type="term" value="F:iron-sulfur cluster binding"/>
    <property type="evidence" value="ECO:0007669"/>
    <property type="project" value="UniProtKB-KW"/>
</dbReference>
<keyword evidence="1" id="KW-0479">Metal-binding</keyword>
<evidence type="ECO:0000259" key="4">
    <source>
        <dbReference type="PROSITE" id="PS51379"/>
    </source>
</evidence>
<evidence type="ECO:0000256" key="3">
    <source>
        <dbReference type="ARBA" id="ARBA00023014"/>
    </source>
</evidence>
<name>H6LBQ1_ACEWD</name>
<dbReference type="eggNOG" id="COG1148">
    <property type="taxonomic scope" value="Bacteria"/>
</dbReference>
<dbReference type="PROSITE" id="PS51379">
    <property type="entry name" value="4FE4S_FER_2"/>
    <property type="match status" value="2"/>
</dbReference>
<evidence type="ECO:0000256" key="2">
    <source>
        <dbReference type="ARBA" id="ARBA00023004"/>
    </source>
</evidence>
<dbReference type="HOGENOM" id="CLU_068049_0_0_9"/>
<dbReference type="InterPro" id="IPR017900">
    <property type="entry name" value="4Fe4S_Fe_S_CS"/>
</dbReference>
<feature type="domain" description="4Fe-4S ferredoxin-type" evidence="4">
    <location>
        <begin position="219"/>
        <end position="248"/>
    </location>
</feature>
<dbReference type="eggNOG" id="COG0716">
    <property type="taxonomic scope" value="Bacteria"/>
</dbReference>
<dbReference type="SUPFAM" id="SSF52218">
    <property type="entry name" value="Flavoproteins"/>
    <property type="match status" value="1"/>
</dbReference>
<accession>H6LBQ1</accession>
<dbReference type="EMBL" id="CP002987">
    <property type="protein sequence ID" value="AFA50174.1"/>
    <property type="molecule type" value="Genomic_DNA"/>
</dbReference>
<dbReference type="InterPro" id="IPR017896">
    <property type="entry name" value="4Fe4S_Fe-S-bd"/>
</dbReference>
<reference evidence="5 6" key="2">
    <citation type="journal article" date="2012" name="PLoS ONE">
        <title>An ancient pathway combining carbon dioxide fixation with the generation and utilization of a sodium ion gradient for ATP synthesis.</title>
        <authorList>
            <person name="Poehlein A."/>
            <person name="Schmidt S."/>
            <person name="Kaster A.K."/>
            <person name="Goenrich M."/>
            <person name="Vollmers J."/>
            <person name="Thurmer A."/>
            <person name="Bertsch J."/>
            <person name="Schuchmann K."/>
            <person name="Voigt B."/>
            <person name="Hecker M."/>
            <person name="Daniel R."/>
            <person name="Thauer R.K."/>
            <person name="Gottschalk G."/>
            <person name="Muller V."/>
        </authorList>
    </citation>
    <scope>NUCLEOTIDE SEQUENCE [LARGE SCALE GENOMIC DNA]</scope>
    <source>
        <strain evidence="6">ATCC 29683 / DSM 1030 / JCM 2381 / KCTC 1655 / WB1</strain>
    </source>
</reference>
<dbReference type="Gene3D" id="3.40.50.360">
    <property type="match status" value="1"/>
</dbReference>
<dbReference type="KEGG" id="awo:Awo_c34480"/>
<dbReference type="InterPro" id="IPR029039">
    <property type="entry name" value="Flavoprotein-like_sf"/>
</dbReference>
<protein>
    <submittedName>
        <fullName evidence="5">Putative 4Fe-4S ferredoxin, iron-sulpur binding domain protein</fullName>
    </submittedName>
</protein>
<evidence type="ECO:0000313" key="5">
    <source>
        <dbReference type="EMBL" id="AFA50174.1"/>
    </source>
</evidence>
<organism evidence="5 6">
    <name type="scientific">Acetobacterium woodii (strain ATCC 29683 / DSM 1030 / JCM 2381 / KCTC 1655 / WB1)</name>
    <dbReference type="NCBI Taxonomy" id="931626"/>
    <lineage>
        <taxon>Bacteria</taxon>
        <taxon>Bacillati</taxon>
        <taxon>Bacillota</taxon>
        <taxon>Clostridia</taxon>
        <taxon>Eubacteriales</taxon>
        <taxon>Eubacteriaceae</taxon>
        <taxon>Acetobacterium</taxon>
    </lineage>
</organism>
<dbReference type="Proteomes" id="UP000007177">
    <property type="component" value="Chromosome"/>
</dbReference>
<dbReference type="PROSITE" id="PS00198">
    <property type="entry name" value="4FE4S_FER_1"/>
    <property type="match status" value="1"/>
</dbReference>
<proteinExistence type="predicted"/>
<feature type="domain" description="4Fe-4S ferredoxin-type" evidence="4">
    <location>
        <begin position="189"/>
        <end position="218"/>
    </location>
</feature>
<gene>
    <name evidence="5" type="ordered locus">Awo_c34480</name>
</gene>
<sequence length="270" mass="30739">MMSIEIYYFSGTGNSLFIAKELKKRLPDCSLVPIVHVLRNGNLETTADVIGIVFPIYATTYPDEIRQFIELLNCNKDTYIFAVSSRKCRPRVFTALGEMLARKGGTLSAARSISMPQNYIPIFTVETPDDIKRQDEALFQTLDVFAQTILERRISIEQAQKLPLHVAILYSLVRLSSFLNRKTRYFNLENRFYADDKCIGCGLCEKICLAERIRLDDGRPGWDAHIPCRLCLACIHFCPAEAIQIKGTKTEKNGRYHHLGITAEDISHQK</sequence>
<evidence type="ECO:0000256" key="1">
    <source>
        <dbReference type="ARBA" id="ARBA00022723"/>
    </source>
</evidence>
<keyword evidence="3" id="KW-0411">Iron-sulfur</keyword>
<keyword evidence="6" id="KW-1185">Reference proteome</keyword>
<dbReference type="Pfam" id="PF13187">
    <property type="entry name" value="Fer4_9"/>
    <property type="match status" value="1"/>
</dbReference>
<dbReference type="Gene3D" id="3.30.70.20">
    <property type="match status" value="1"/>
</dbReference>
<dbReference type="OrthoDB" id="9813995at2"/>
<dbReference type="InterPro" id="IPR047964">
    <property type="entry name" value="EFR1-like"/>
</dbReference>
<dbReference type="NCBIfam" id="NF038196">
    <property type="entry name" value="ferrodoxin_EFR1"/>
    <property type="match status" value="1"/>
</dbReference>
<evidence type="ECO:0000313" key="6">
    <source>
        <dbReference type="Proteomes" id="UP000007177"/>
    </source>
</evidence>